<dbReference type="GO" id="GO:0051015">
    <property type="term" value="F:actin filament binding"/>
    <property type="evidence" value="ECO:0007669"/>
    <property type="project" value="TreeGrafter"/>
</dbReference>
<dbReference type="GO" id="GO:0005524">
    <property type="term" value="F:ATP binding"/>
    <property type="evidence" value="ECO:0007669"/>
    <property type="project" value="UniProtKB-UniRule"/>
</dbReference>
<evidence type="ECO:0000259" key="7">
    <source>
        <dbReference type="PROSITE" id="PS51456"/>
    </source>
</evidence>
<dbReference type="Gene3D" id="1.20.58.530">
    <property type="match status" value="2"/>
</dbReference>
<comment type="similarity">
    <text evidence="6">Belongs to the TRAFAC class myosin-kinesin ATPase superfamily. Myosin family.</text>
</comment>
<keyword evidence="5 6" id="KW-0009">Actin-binding</keyword>
<reference evidence="8 9" key="1">
    <citation type="submission" date="2024-01" db="EMBL/GenBank/DDBJ databases">
        <title>The complete chloroplast genome sequence of Lithospermum erythrorhizon: insights into the phylogenetic relationship among Boraginaceae species and the maternal lineages of purple gromwells.</title>
        <authorList>
            <person name="Okada T."/>
            <person name="Watanabe K."/>
        </authorList>
    </citation>
    <scope>NUCLEOTIDE SEQUENCE [LARGE SCALE GENOMIC DNA]</scope>
</reference>
<evidence type="ECO:0000313" key="9">
    <source>
        <dbReference type="Proteomes" id="UP001454036"/>
    </source>
</evidence>
<evidence type="ECO:0000256" key="6">
    <source>
        <dbReference type="PROSITE-ProRule" id="PRU00782"/>
    </source>
</evidence>
<keyword evidence="1 6" id="KW-0547">Nucleotide-binding</keyword>
<dbReference type="Proteomes" id="UP001454036">
    <property type="component" value="Unassembled WGS sequence"/>
</dbReference>
<dbReference type="GO" id="GO:0000146">
    <property type="term" value="F:microfilament motor activity"/>
    <property type="evidence" value="ECO:0007669"/>
    <property type="project" value="TreeGrafter"/>
</dbReference>
<dbReference type="InterPro" id="IPR036022">
    <property type="entry name" value="MYSc_Myo8"/>
</dbReference>
<dbReference type="CDD" id="cd01383">
    <property type="entry name" value="MYSc_Myo8"/>
    <property type="match status" value="1"/>
</dbReference>
<dbReference type="EMBL" id="BAABME010006046">
    <property type="protein sequence ID" value="GAA0167329.1"/>
    <property type="molecule type" value="Genomic_DNA"/>
</dbReference>
<dbReference type="Pfam" id="PF00063">
    <property type="entry name" value="Myosin_head"/>
    <property type="match status" value="3"/>
</dbReference>
<dbReference type="SMART" id="SM00242">
    <property type="entry name" value="MYSc"/>
    <property type="match status" value="1"/>
</dbReference>
<dbReference type="Gene3D" id="1.20.5.4820">
    <property type="match status" value="1"/>
</dbReference>
<dbReference type="PANTHER" id="PTHR13140">
    <property type="entry name" value="MYOSIN"/>
    <property type="match status" value="1"/>
</dbReference>
<dbReference type="GO" id="GO:0016459">
    <property type="term" value="C:myosin complex"/>
    <property type="evidence" value="ECO:0007669"/>
    <property type="project" value="UniProtKB-KW"/>
</dbReference>
<sequence>MIYSKAGPLLVAINPFKDIQQYGIEYITAYRQKLVDSPHVYATADAAYNTLMRDEENQSIILSGESGAGKTEVAKRVMQYLVSVGGDRNGVQSQVWQTNCILESFGNAKTSINYNSSRFGKLIKIDFSEAGIISGATIQTFLLEKSRVFQLVQGERSYHIFYQLCSGAPSEIRDKLQLKKAKNYYDLNQSNCLTIHETDDADGFHKLMEALYSLKISKEDQEHIFTMIAAILWLGNISFQVLDNENHIEVVDDEAIKNAASLLGCDASDLMLALSTHKIQVGQNKVVKRSALQQAIGARDALAKLIYSLKKNGFEELCINYANERLQQHFIRHLFKLEQKEYELDGIDFIKVDFVDNQECLDLFEKKPFGLMSLLDEESKVPKAINLTFANKKLPLVEKPVGLMSLLDEESKVPNATDLTFANKLRQHLSSNSCFRGVKGGAFGVLHSVGEVLYDTNGFLEKNRDPLHAETIQLLKLCKGQLPRAFASKLGSQSHNQSVASEFKGQLFKLVQQLETTTPHFIRCIKPNSKKVPGLYENEAVLEQLRSCGVLELVKIARSGYPTRLSHQEFTRRYGFLFPEDFTCQDPFTTSVAILQQFDILPEMYQVGYKRLYFRAFQVST</sequence>
<dbReference type="GO" id="GO:0005737">
    <property type="term" value="C:cytoplasm"/>
    <property type="evidence" value="ECO:0007669"/>
    <property type="project" value="TreeGrafter"/>
</dbReference>
<dbReference type="InterPro" id="IPR027417">
    <property type="entry name" value="P-loop_NTPase"/>
</dbReference>
<evidence type="ECO:0000256" key="1">
    <source>
        <dbReference type="ARBA" id="ARBA00022741"/>
    </source>
</evidence>
<evidence type="ECO:0000256" key="4">
    <source>
        <dbReference type="ARBA" id="ARBA00023175"/>
    </source>
</evidence>
<proteinExistence type="inferred from homology"/>
<dbReference type="InterPro" id="IPR036961">
    <property type="entry name" value="Kinesin_motor_dom_sf"/>
</dbReference>
<evidence type="ECO:0000256" key="5">
    <source>
        <dbReference type="ARBA" id="ARBA00023203"/>
    </source>
</evidence>
<dbReference type="InterPro" id="IPR001609">
    <property type="entry name" value="Myosin_head_motor_dom-like"/>
</dbReference>
<keyword evidence="3 6" id="KW-0518">Myosin</keyword>
<dbReference type="PRINTS" id="PR00193">
    <property type="entry name" value="MYOSINHEAVY"/>
</dbReference>
<gene>
    <name evidence="8" type="ORF">LIER_22285</name>
</gene>
<keyword evidence="2 6" id="KW-0067">ATP-binding</keyword>
<keyword evidence="9" id="KW-1185">Reference proteome</keyword>
<dbReference type="Gene3D" id="1.20.120.720">
    <property type="entry name" value="Myosin VI head, motor domain, U50 subdomain"/>
    <property type="match status" value="1"/>
</dbReference>
<feature type="binding site" evidence="6">
    <location>
        <begin position="64"/>
        <end position="71"/>
    </location>
    <ligand>
        <name>ATP</name>
        <dbReference type="ChEBI" id="CHEBI:30616"/>
    </ligand>
</feature>
<dbReference type="GO" id="GO:0007015">
    <property type="term" value="P:actin filament organization"/>
    <property type="evidence" value="ECO:0007669"/>
    <property type="project" value="TreeGrafter"/>
</dbReference>
<comment type="caution">
    <text evidence="8">The sequence shown here is derived from an EMBL/GenBank/DDBJ whole genome shotgun (WGS) entry which is preliminary data.</text>
</comment>
<evidence type="ECO:0000313" key="8">
    <source>
        <dbReference type="EMBL" id="GAA0167329.1"/>
    </source>
</evidence>
<evidence type="ECO:0000256" key="3">
    <source>
        <dbReference type="ARBA" id="ARBA00023123"/>
    </source>
</evidence>
<dbReference type="AlphaFoldDB" id="A0AAV3QTC2"/>
<organism evidence="8 9">
    <name type="scientific">Lithospermum erythrorhizon</name>
    <name type="common">Purple gromwell</name>
    <name type="synonym">Lithospermum officinale var. erythrorhizon</name>
    <dbReference type="NCBI Taxonomy" id="34254"/>
    <lineage>
        <taxon>Eukaryota</taxon>
        <taxon>Viridiplantae</taxon>
        <taxon>Streptophyta</taxon>
        <taxon>Embryophyta</taxon>
        <taxon>Tracheophyta</taxon>
        <taxon>Spermatophyta</taxon>
        <taxon>Magnoliopsida</taxon>
        <taxon>eudicotyledons</taxon>
        <taxon>Gunneridae</taxon>
        <taxon>Pentapetalae</taxon>
        <taxon>asterids</taxon>
        <taxon>lamiids</taxon>
        <taxon>Boraginales</taxon>
        <taxon>Boraginaceae</taxon>
        <taxon>Boraginoideae</taxon>
        <taxon>Lithospermeae</taxon>
        <taxon>Lithospermum</taxon>
    </lineage>
</organism>
<dbReference type="PROSITE" id="PS51456">
    <property type="entry name" value="MYOSIN_MOTOR"/>
    <property type="match status" value="1"/>
</dbReference>
<dbReference type="Gene3D" id="3.40.850.10">
    <property type="entry name" value="Kinesin motor domain"/>
    <property type="match status" value="2"/>
</dbReference>
<protein>
    <submittedName>
        <fullName evidence="8">Actin binding motor protein</fullName>
    </submittedName>
</protein>
<dbReference type="InterPro" id="IPR025662">
    <property type="entry name" value="Sigma_54_int_dom_ATP-bd_1"/>
</dbReference>
<name>A0AAV3QTC2_LITER</name>
<feature type="domain" description="Myosin motor" evidence="7">
    <location>
        <begin position="1"/>
        <end position="621"/>
    </location>
</feature>
<keyword evidence="4 6" id="KW-0505">Motor protein</keyword>
<accession>A0AAV3QTC2</accession>
<dbReference type="GO" id="GO:0016020">
    <property type="term" value="C:membrane"/>
    <property type="evidence" value="ECO:0007669"/>
    <property type="project" value="TreeGrafter"/>
</dbReference>
<dbReference type="SUPFAM" id="SSF52540">
    <property type="entry name" value="P-loop containing nucleoside triphosphate hydrolases"/>
    <property type="match status" value="2"/>
</dbReference>
<dbReference type="PROSITE" id="PS00675">
    <property type="entry name" value="SIGMA54_INTERACT_1"/>
    <property type="match status" value="1"/>
</dbReference>
<feature type="region of interest" description="Actin-binding" evidence="6">
    <location>
        <begin position="507"/>
        <end position="529"/>
    </location>
</feature>
<dbReference type="PANTHER" id="PTHR13140:SF706">
    <property type="entry name" value="DILUTE CLASS UNCONVENTIONAL MYOSIN, ISOFORM C"/>
    <property type="match status" value="1"/>
</dbReference>
<evidence type="ECO:0000256" key="2">
    <source>
        <dbReference type="ARBA" id="ARBA00022840"/>
    </source>
</evidence>